<reference evidence="1" key="1">
    <citation type="submission" date="2013-07" db="EMBL/GenBank/DDBJ databases">
        <authorList>
            <person name="McIlroy S."/>
        </authorList>
    </citation>
    <scope>NUCLEOTIDE SEQUENCE [LARGE SCALE GENOMIC DNA]</scope>
    <source>
        <strain evidence="1">Run_A_D11</strain>
    </source>
</reference>
<dbReference type="OrthoDB" id="7355934at2"/>
<accession>W6M3Q5</accession>
<name>W6M3Q5_9GAMM</name>
<dbReference type="Proteomes" id="UP000035760">
    <property type="component" value="Unassembled WGS sequence"/>
</dbReference>
<evidence type="ECO:0000313" key="2">
    <source>
        <dbReference type="Proteomes" id="UP000035760"/>
    </source>
</evidence>
<dbReference type="RefSeq" id="WP_139031622.1">
    <property type="nucleotide sequence ID" value="NZ_CBTJ020000006.1"/>
</dbReference>
<dbReference type="PANTHER" id="PTHR33293">
    <property type="entry name" value="INSERTION ELEMENT IS1 1 PROTEIN INSB-RELATED"/>
    <property type="match status" value="1"/>
</dbReference>
<organism evidence="1 2">
    <name type="scientific">Candidatus Competibacter denitrificans Run_A_D11</name>
    <dbReference type="NCBI Taxonomy" id="1400863"/>
    <lineage>
        <taxon>Bacteria</taxon>
        <taxon>Pseudomonadati</taxon>
        <taxon>Pseudomonadota</taxon>
        <taxon>Gammaproteobacteria</taxon>
        <taxon>Candidatus Competibacteraceae</taxon>
        <taxon>Candidatus Competibacter</taxon>
    </lineage>
</organism>
<dbReference type="EMBL" id="CBTJ020000006">
    <property type="protein sequence ID" value="CDI01099.1"/>
    <property type="molecule type" value="Genomic_DNA"/>
</dbReference>
<keyword evidence="2" id="KW-1185">Reference proteome</keyword>
<comment type="caution">
    <text evidence="1">The sequence shown here is derived from an EMBL/GenBank/DDBJ whole genome shotgun (WGS) entry which is preliminary data.</text>
</comment>
<sequence>MKRGLEMESGACKRCGSEASVKSGRVRGLQRYRCKECGYHFTATPPRGKPAAMKALALLLYAMGNVSFCSIARLLHVSDVAVLKWVRAEARKLPIPEVAGETVVVTLDEMWHFLKKKPPSFGSGVRRTLTVGEPWPGCWVAVMTPPAKSCLTGSVFRASDSLPTTGPATIA</sequence>
<protein>
    <submittedName>
        <fullName evidence="1">Transposase</fullName>
    </submittedName>
</protein>
<gene>
    <name evidence="1" type="ORF">BN873_1030003</name>
</gene>
<evidence type="ECO:0000313" key="1">
    <source>
        <dbReference type="EMBL" id="CDI01099.1"/>
    </source>
</evidence>
<dbReference type="AlphaFoldDB" id="W6M3Q5"/>
<reference evidence="1" key="2">
    <citation type="submission" date="2014-03" db="EMBL/GenBank/DDBJ databases">
        <title>Candidatus Competibacter-lineage genomes retrieved from metagenomes reveal functional metabolic diversity.</title>
        <authorList>
            <person name="McIlroy S.J."/>
            <person name="Albertsen M."/>
            <person name="Andresen E.K."/>
            <person name="Saunders A.M."/>
            <person name="Kristiansen R."/>
            <person name="Stokholm-Bjerregaard M."/>
            <person name="Nielsen K.L."/>
            <person name="Nielsen P.H."/>
        </authorList>
    </citation>
    <scope>NUCLEOTIDE SEQUENCE</scope>
    <source>
        <strain evidence="1">Run_A_D11</strain>
    </source>
</reference>
<dbReference type="STRING" id="1400863.BN873_1030003"/>
<dbReference type="PANTHER" id="PTHR33293:SF1">
    <property type="entry name" value="INSERTION ELEMENT IS1 1 PROTEIN INSB-RELATED"/>
    <property type="match status" value="1"/>
</dbReference>
<dbReference type="InterPro" id="IPR051354">
    <property type="entry name" value="Transposase_27_IS1"/>
</dbReference>
<proteinExistence type="predicted"/>